<feature type="region of interest" description="Disordered" evidence="1">
    <location>
        <begin position="56"/>
        <end position="99"/>
    </location>
</feature>
<evidence type="ECO:0000313" key="2">
    <source>
        <dbReference type="EMBL" id="CAL1399057.1"/>
    </source>
</evidence>
<accession>A0AAV2FM43</accession>
<evidence type="ECO:0000256" key="1">
    <source>
        <dbReference type="SAM" id="MobiDB-lite"/>
    </source>
</evidence>
<evidence type="ECO:0000313" key="3">
    <source>
        <dbReference type="Proteomes" id="UP001497516"/>
    </source>
</evidence>
<reference evidence="2 3" key="1">
    <citation type="submission" date="2024-04" db="EMBL/GenBank/DDBJ databases">
        <authorList>
            <person name="Fracassetti M."/>
        </authorList>
    </citation>
    <scope>NUCLEOTIDE SEQUENCE [LARGE SCALE GENOMIC DNA]</scope>
</reference>
<dbReference type="AlphaFoldDB" id="A0AAV2FM43"/>
<sequence length="99" mass="10703">MMTALRRTSFGNFVDVISCRKTQALRAKLLQRGGTDVSPSVTSRADEKVDPCHLVQIPDWGSTRGTKEVDGGSPGKQAIPRPRNVRGDRGLKAEGPSVE</sequence>
<dbReference type="Proteomes" id="UP001497516">
    <property type="component" value="Chromosome 7"/>
</dbReference>
<keyword evidence="3" id="KW-1185">Reference proteome</keyword>
<organism evidence="2 3">
    <name type="scientific">Linum trigynum</name>
    <dbReference type="NCBI Taxonomy" id="586398"/>
    <lineage>
        <taxon>Eukaryota</taxon>
        <taxon>Viridiplantae</taxon>
        <taxon>Streptophyta</taxon>
        <taxon>Embryophyta</taxon>
        <taxon>Tracheophyta</taxon>
        <taxon>Spermatophyta</taxon>
        <taxon>Magnoliopsida</taxon>
        <taxon>eudicotyledons</taxon>
        <taxon>Gunneridae</taxon>
        <taxon>Pentapetalae</taxon>
        <taxon>rosids</taxon>
        <taxon>fabids</taxon>
        <taxon>Malpighiales</taxon>
        <taxon>Linaceae</taxon>
        <taxon>Linum</taxon>
    </lineage>
</organism>
<gene>
    <name evidence="2" type="ORF">LTRI10_LOCUS39254</name>
</gene>
<protein>
    <submittedName>
        <fullName evidence="2">Uncharacterized protein</fullName>
    </submittedName>
</protein>
<name>A0AAV2FM43_9ROSI</name>
<proteinExistence type="predicted"/>
<dbReference type="EMBL" id="OZ034820">
    <property type="protein sequence ID" value="CAL1399057.1"/>
    <property type="molecule type" value="Genomic_DNA"/>
</dbReference>